<dbReference type="FunFam" id="3.40.50.720:FF:000190">
    <property type="entry name" value="Pyrroline-5-carboxylate reductase"/>
    <property type="match status" value="1"/>
</dbReference>
<feature type="binding site" evidence="13">
    <location>
        <position position="24"/>
    </location>
    <ligand>
        <name>NADP(+)</name>
        <dbReference type="ChEBI" id="CHEBI:58349"/>
    </ligand>
</feature>
<protein>
    <recommendedName>
        <fullName evidence="5">Pyrroline-5-carboxylate reductase</fullName>
        <ecNumber evidence="4">1.5.1.2</ecNumber>
    </recommendedName>
</protein>
<dbReference type="PIRSF" id="PIRSF000193">
    <property type="entry name" value="Pyrrol-5-carb_rd"/>
    <property type="match status" value="1"/>
</dbReference>
<evidence type="ECO:0000256" key="6">
    <source>
        <dbReference type="ARBA" id="ARBA00022490"/>
    </source>
</evidence>
<dbReference type="AlphaFoldDB" id="A0AA38J144"/>
<proteinExistence type="inferred from homology"/>
<dbReference type="InterPro" id="IPR029036">
    <property type="entry name" value="P5CR_dimer"/>
</dbReference>
<dbReference type="InterPro" id="IPR000304">
    <property type="entry name" value="Pyrroline-COOH_reductase"/>
</dbReference>
<dbReference type="Pfam" id="PF03807">
    <property type="entry name" value="F420_oxidored"/>
    <property type="match status" value="1"/>
</dbReference>
<evidence type="ECO:0000256" key="9">
    <source>
        <dbReference type="ARBA" id="ARBA00022857"/>
    </source>
</evidence>
<evidence type="ECO:0000256" key="3">
    <source>
        <dbReference type="ARBA" id="ARBA00005525"/>
    </source>
</evidence>
<dbReference type="PANTHER" id="PTHR11645:SF69">
    <property type="entry name" value="PYRROLINE-5-CARBOXYLATE REDUCTASE"/>
    <property type="match status" value="1"/>
</dbReference>
<dbReference type="InterPro" id="IPR036291">
    <property type="entry name" value="NAD(P)-bd_dom_sf"/>
</dbReference>
<evidence type="ECO:0000256" key="10">
    <source>
        <dbReference type="ARBA" id="ARBA00023002"/>
    </source>
</evidence>
<evidence type="ECO:0000259" key="14">
    <source>
        <dbReference type="Pfam" id="PF03807"/>
    </source>
</evidence>
<evidence type="ECO:0000259" key="15">
    <source>
        <dbReference type="Pfam" id="PF14748"/>
    </source>
</evidence>
<evidence type="ECO:0000256" key="12">
    <source>
        <dbReference type="ARBA" id="ARBA00052690"/>
    </source>
</evidence>
<dbReference type="FunFam" id="1.10.3730.10:FF:000001">
    <property type="entry name" value="Pyrroline-5-carboxylate reductase"/>
    <property type="match status" value="1"/>
</dbReference>
<keyword evidence="10" id="KW-0560">Oxidoreductase</keyword>
<dbReference type="HAMAP" id="MF_01925">
    <property type="entry name" value="P5C_reductase"/>
    <property type="match status" value="1"/>
</dbReference>
<sequence>MSKALCRSIQQKGLIDYSQVFVSSPYIQNLTVWKDAGANITTNNSEVAEKADIIFLAVKPHLLNEILDKIIQDSKNRPIKNKLFLSILAGIKLNELEEHFSGSRVVRVMPNTPMVVGEGCTIYCPGHNVTQDDLSLIQSLLEVTGLCEQLPEKMINALAAISSSGPAFVYLFIEALSDGGVRMGLHREMATKFAAQTVLGAAKMVLDTDKHMGILKDEVCSAGGMTIAGIHALERGAVRGHVMSAVEAAAKRADELAK</sequence>
<evidence type="ECO:0000256" key="2">
    <source>
        <dbReference type="ARBA" id="ARBA00005205"/>
    </source>
</evidence>
<evidence type="ECO:0000256" key="13">
    <source>
        <dbReference type="PIRSR" id="PIRSR000193-1"/>
    </source>
</evidence>
<evidence type="ECO:0000256" key="7">
    <source>
        <dbReference type="ARBA" id="ARBA00022605"/>
    </source>
</evidence>
<evidence type="ECO:0000256" key="4">
    <source>
        <dbReference type="ARBA" id="ARBA00012855"/>
    </source>
</evidence>
<feature type="binding site" evidence="13">
    <location>
        <position position="44"/>
    </location>
    <ligand>
        <name>NADPH</name>
        <dbReference type="ChEBI" id="CHEBI:57783"/>
    </ligand>
</feature>
<feature type="domain" description="Pyrroline-5-carboxylate reductase dimerisation" evidence="15">
    <location>
        <begin position="152"/>
        <end position="256"/>
    </location>
</feature>
<dbReference type="GO" id="GO:0055129">
    <property type="term" value="P:L-proline biosynthetic process"/>
    <property type="evidence" value="ECO:0007669"/>
    <property type="project" value="TreeGrafter"/>
</dbReference>
<dbReference type="InterPro" id="IPR008927">
    <property type="entry name" value="6-PGluconate_DH-like_C_sf"/>
</dbReference>
<comment type="pathway">
    <text evidence="2">Amino-acid biosynthesis; L-proline biosynthesis; L-proline from L-glutamate 5-semialdehyde: step 1/1.</text>
</comment>
<dbReference type="GO" id="GO:0005737">
    <property type="term" value="C:cytoplasm"/>
    <property type="evidence" value="ECO:0007669"/>
    <property type="project" value="UniProtKB-SubCell"/>
</dbReference>
<comment type="caution">
    <text evidence="16">The sequence shown here is derived from an EMBL/GenBank/DDBJ whole genome shotgun (WGS) entry which is preliminary data.</text>
</comment>
<evidence type="ECO:0000256" key="1">
    <source>
        <dbReference type="ARBA" id="ARBA00004496"/>
    </source>
</evidence>
<dbReference type="NCBIfam" id="TIGR00112">
    <property type="entry name" value="proC"/>
    <property type="match status" value="1"/>
</dbReference>
<dbReference type="Gene3D" id="1.10.3730.10">
    <property type="entry name" value="ProC C-terminal domain-like"/>
    <property type="match status" value="1"/>
</dbReference>
<gene>
    <name evidence="16" type="ORF">Zmor_002533</name>
</gene>
<keyword evidence="6" id="KW-0963">Cytoplasm</keyword>
<dbReference type="EC" id="1.5.1.2" evidence="4"/>
<evidence type="ECO:0000313" key="16">
    <source>
        <dbReference type="EMBL" id="KAJ3667127.1"/>
    </source>
</evidence>
<evidence type="ECO:0000256" key="8">
    <source>
        <dbReference type="ARBA" id="ARBA00022650"/>
    </source>
</evidence>
<evidence type="ECO:0000256" key="5">
    <source>
        <dbReference type="ARBA" id="ARBA00021413"/>
    </source>
</evidence>
<reference evidence="16" key="1">
    <citation type="journal article" date="2023" name="G3 (Bethesda)">
        <title>Whole genome assemblies of Zophobas morio and Tenebrio molitor.</title>
        <authorList>
            <person name="Kaur S."/>
            <person name="Stinson S.A."/>
            <person name="diCenzo G.C."/>
        </authorList>
    </citation>
    <scope>NUCLEOTIDE SEQUENCE</scope>
    <source>
        <strain evidence="16">QUZm001</strain>
    </source>
</reference>
<evidence type="ECO:0000256" key="11">
    <source>
        <dbReference type="ARBA" id="ARBA00050547"/>
    </source>
</evidence>
<dbReference type="Pfam" id="PF14748">
    <property type="entry name" value="P5CR_dimer"/>
    <property type="match status" value="1"/>
</dbReference>
<dbReference type="PANTHER" id="PTHR11645">
    <property type="entry name" value="PYRROLINE-5-CARBOXYLATE REDUCTASE"/>
    <property type="match status" value="1"/>
</dbReference>
<comment type="similarity">
    <text evidence="3">Belongs to the pyrroline-5-carboxylate reductase family.</text>
</comment>
<dbReference type="Proteomes" id="UP001168821">
    <property type="component" value="Unassembled WGS sequence"/>
</dbReference>
<dbReference type="InterPro" id="IPR028939">
    <property type="entry name" value="P5C_Rdtase_cat_N"/>
</dbReference>
<dbReference type="GO" id="GO:0004735">
    <property type="term" value="F:pyrroline-5-carboxylate reductase activity"/>
    <property type="evidence" value="ECO:0007669"/>
    <property type="project" value="UniProtKB-EC"/>
</dbReference>
<comment type="catalytic activity">
    <reaction evidence="11">
        <text>L-proline + NAD(+) = (S)-1-pyrroline-5-carboxylate + NADH + 2 H(+)</text>
        <dbReference type="Rhea" id="RHEA:14105"/>
        <dbReference type="ChEBI" id="CHEBI:15378"/>
        <dbReference type="ChEBI" id="CHEBI:17388"/>
        <dbReference type="ChEBI" id="CHEBI:57540"/>
        <dbReference type="ChEBI" id="CHEBI:57945"/>
        <dbReference type="ChEBI" id="CHEBI:60039"/>
        <dbReference type="EC" id="1.5.1.2"/>
    </reaction>
</comment>
<dbReference type="EMBL" id="JALNTZ010000001">
    <property type="protein sequence ID" value="KAJ3667127.1"/>
    <property type="molecule type" value="Genomic_DNA"/>
</dbReference>
<evidence type="ECO:0000313" key="17">
    <source>
        <dbReference type="Proteomes" id="UP001168821"/>
    </source>
</evidence>
<organism evidence="16 17">
    <name type="scientific">Zophobas morio</name>
    <dbReference type="NCBI Taxonomy" id="2755281"/>
    <lineage>
        <taxon>Eukaryota</taxon>
        <taxon>Metazoa</taxon>
        <taxon>Ecdysozoa</taxon>
        <taxon>Arthropoda</taxon>
        <taxon>Hexapoda</taxon>
        <taxon>Insecta</taxon>
        <taxon>Pterygota</taxon>
        <taxon>Neoptera</taxon>
        <taxon>Endopterygota</taxon>
        <taxon>Coleoptera</taxon>
        <taxon>Polyphaga</taxon>
        <taxon>Cucujiformia</taxon>
        <taxon>Tenebrionidae</taxon>
        <taxon>Zophobas</taxon>
    </lineage>
</organism>
<keyword evidence="17" id="KW-1185">Reference proteome</keyword>
<accession>A0AA38J144</accession>
<feature type="domain" description="Pyrroline-5-carboxylate reductase catalytic N-terminal" evidence="14">
    <location>
        <begin position="1"/>
        <end position="89"/>
    </location>
</feature>
<dbReference type="Gene3D" id="3.40.50.720">
    <property type="entry name" value="NAD(P)-binding Rossmann-like Domain"/>
    <property type="match status" value="1"/>
</dbReference>
<comment type="catalytic activity">
    <reaction evidence="12">
        <text>L-proline + NADP(+) = (S)-1-pyrroline-5-carboxylate + NADPH + 2 H(+)</text>
        <dbReference type="Rhea" id="RHEA:14109"/>
        <dbReference type="ChEBI" id="CHEBI:15378"/>
        <dbReference type="ChEBI" id="CHEBI:17388"/>
        <dbReference type="ChEBI" id="CHEBI:57783"/>
        <dbReference type="ChEBI" id="CHEBI:58349"/>
        <dbReference type="ChEBI" id="CHEBI:60039"/>
        <dbReference type="EC" id="1.5.1.2"/>
    </reaction>
</comment>
<feature type="binding site" evidence="13">
    <location>
        <begin position="57"/>
        <end position="60"/>
    </location>
    <ligand>
        <name>NADP(+)</name>
        <dbReference type="ChEBI" id="CHEBI:58349"/>
    </ligand>
</feature>
<keyword evidence="7" id="KW-0028">Amino-acid biosynthesis</keyword>
<keyword evidence="8" id="KW-0641">Proline biosynthesis</keyword>
<keyword evidence="9 13" id="KW-0521">NADP</keyword>
<dbReference type="SUPFAM" id="SSF48179">
    <property type="entry name" value="6-phosphogluconate dehydrogenase C-terminal domain-like"/>
    <property type="match status" value="1"/>
</dbReference>
<dbReference type="SUPFAM" id="SSF51735">
    <property type="entry name" value="NAD(P)-binding Rossmann-fold domains"/>
    <property type="match status" value="1"/>
</dbReference>
<name>A0AA38J144_9CUCU</name>
<comment type="subcellular location">
    <subcellularLocation>
        <location evidence="1">Cytoplasm</location>
    </subcellularLocation>
</comment>